<evidence type="ECO:0000256" key="6">
    <source>
        <dbReference type="ARBA" id="ARBA00023141"/>
    </source>
</evidence>
<dbReference type="OrthoDB" id="9804578at2"/>
<keyword evidence="4 9" id="KW-0028">Amino-acid biosynthesis</keyword>
<dbReference type="HAMAP" id="MF_00131">
    <property type="entry name" value="Trp_synth_alpha"/>
    <property type="match status" value="1"/>
</dbReference>
<protein>
    <recommendedName>
        <fullName evidence="9">Tryptophan synthase alpha chain</fullName>
        <ecNumber evidence="9">4.2.1.20</ecNumber>
    </recommendedName>
</protein>
<dbReference type="FunFam" id="3.20.20.70:FF:000037">
    <property type="entry name" value="Tryptophan synthase alpha chain"/>
    <property type="match status" value="1"/>
</dbReference>
<feature type="active site" description="Proton acceptor" evidence="9">
    <location>
        <position position="78"/>
    </location>
</feature>
<feature type="active site" description="Proton acceptor" evidence="9">
    <location>
        <position position="67"/>
    </location>
</feature>
<comment type="subunit">
    <text evidence="3 9">Tetramer of two alpha and two beta chains.</text>
</comment>
<organism evidence="11 12">
    <name type="scientific">Marihabitans asiaticum</name>
    <dbReference type="NCBI Taxonomy" id="415218"/>
    <lineage>
        <taxon>Bacteria</taxon>
        <taxon>Bacillati</taxon>
        <taxon>Actinomycetota</taxon>
        <taxon>Actinomycetes</taxon>
        <taxon>Micrococcales</taxon>
        <taxon>Intrasporangiaceae</taxon>
        <taxon>Marihabitans</taxon>
    </lineage>
</organism>
<evidence type="ECO:0000256" key="5">
    <source>
        <dbReference type="ARBA" id="ARBA00022822"/>
    </source>
</evidence>
<evidence type="ECO:0000313" key="11">
    <source>
        <dbReference type="EMBL" id="TWD14726.1"/>
    </source>
</evidence>
<dbReference type="EMBL" id="VIUW01000003">
    <property type="protein sequence ID" value="TWD14726.1"/>
    <property type="molecule type" value="Genomic_DNA"/>
</dbReference>
<dbReference type="InterPro" id="IPR013785">
    <property type="entry name" value="Aldolase_TIM"/>
</dbReference>
<dbReference type="InterPro" id="IPR002028">
    <property type="entry name" value="Trp_synthase_suA"/>
</dbReference>
<dbReference type="NCBIfam" id="TIGR00262">
    <property type="entry name" value="trpA"/>
    <property type="match status" value="1"/>
</dbReference>
<reference evidence="11 12" key="1">
    <citation type="submission" date="2019-06" db="EMBL/GenBank/DDBJ databases">
        <title>Sequencing the genomes of 1000 actinobacteria strains.</title>
        <authorList>
            <person name="Klenk H.-P."/>
        </authorList>
    </citation>
    <scope>NUCLEOTIDE SEQUENCE [LARGE SCALE GENOMIC DNA]</scope>
    <source>
        <strain evidence="11 12">DSM 18935</strain>
    </source>
</reference>
<dbReference type="CDD" id="cd04724">
    <property type="entry name" value="Tryptophan_synthase_alpha"/>
    <property type="match status" value="1"/>
</dbReference>
<gene>
    <name evidence="9" type="primary">trpA</name>
    <name evidence="11" type="ORF">FB557_2150</name>
</gene>
<dbReference type="AlphaFoldDB" id="A0A560WAV8"/>
<keyword evidence="12" id="KW-1185">Reference proteome</keyword>
<keyword evidence="6 9" id="KW-0057">Aromatic amino acid biosynthesis</keyword>
<dbReference type="Gene3D" id="3.20.20.70">
    <property type="entry name" value="Aldolase class I"/>
    <property type="match status" value="1"/>
</dbReference>
<dbReference type="RefSeq" id="WP_144857565.1">
    <property type="nucleotide sequence ID" value="NZ_BAAAYT010000002.1"/>
</dbReference>
<dbReference type="GO" id="GO:0005829">
    <property type="term" value="C:cytosol"/>
    <property type="evidence" value="ECO:0007669"/>
    <property type="project" value="TreeGrafter"/>
</dbReference>
<evidence type="ECO:0000256" key="8">
    <source>
        <dbReference type="ARBA" id="ARBA00049047"/>
    </source>
</evidence>
<dbReference type="PANTHER" id="PTHR43406:SF1">
    <property type="entry name" value="TRYPTOPHAN SYNTHASE ALPHA CHAIN, CHLOROPLASTIC"/>
    <property type="match status" value="1"/>
</dbReference>
<dbReference type="PROSITE" id="PS00167">
    <property type="entry name" value="TRP_SYNTHASE_ALPHA"/>
    <property type="match status" value="1"/>
</dbReference>
<evidence type="ECO:0000256" key="4">
    <source>
        <dbReference type="ARBA" id="ARBA00022605"/>
    </source>
</evidence>
<dbReference type="Pfam" id="PF00290">
    <property type="entry name" value="Trp_syntA"/>
    <property type="match status" value="1"/>
</dbReference>
<keyword evidence="7 9" id="KW-0456">Lyase</keyword>
<accession>A0A560WAV8</accession>
<evidence type="ECO:0000256" key="3">
    <source>
        <dbReference type="ARBA" id="ARBA00011270"/>
    </source>
</evidence>
<evidence type="ECO:0000256" key="9">
    <source>
        <dbReference type="HAMAP-Rule" id="MF_00131"/>
    </source>
</evidence>
<evidence type="ECO:0000313" key="12">
    <source>
        <dbReference type="Proteomes" id="UP000315628"/>
    </source>
</evidence>
<dbReference type="SUPFAM" id="SSF51366">
    <property type="entry name" value="Ribulose-phoshate binding barrel"/>
    <property type="match status" value="1"/>
</dbReference>
<evidence type="ECO:0000256" key="1">
    <source>
        <dbReference type="ARBA" id="ARBA00003365"/>
    </source>
</evidence>
<dbReference type="Proteomes" id="UP000315628">
    <property type="component" value="Unassembled WGS sequence"/>
</dbReference>
<evidence type="ECO:0000256" key="2">
    <source>
        <dbReference type="ARBA" id="ARBA00004733"/>
    </source>
</evidence>
<dbReference type="EC" id="4.2.1.20" evidence="9"/>
<comment type="catalytic activity">
    <reaction evidence="8 9">
        <text>(1S,2R)-1-C-(indol-3-yl)glycerol 3-phosphate + L-serine = D-glyceraldehyde 3-phosphate + L-tryptophan + H2O</text>
        <dbReference type="Rhea" id="RHEA:10532"/>
        <dbReference type="ChEBI" id="CHEBI:15377"/>
        <dbReference type="ChEBI" id="CHEBI:33384"/>
        <dbReference type="ChEBI" id="CHEBI:57912"/>
        <dbReference type="ChEBI" id="CHEBI:58866"/>
        <dbReference type="ChEBI" id="CHEBI:59776"/>
        <dbReference type="EC" id="4.2.1.20"/>
    </reaction>
</comment>
<sequence>MTAVPADATGATGATGATDRGVGEVLAACRREGRAALVGYLSVGYPDVATSIRAMETMCAAGVDVVEVGMPYSDPLMDGPVIQRAAAEALANGVGVDHVFAATEAVRAAGVPPLVMSYWNLVLRRGVPTYAADLAAAGGAGLITPDLVPDEAQEWIAASDEHGLDRVFLVAPSSTPERISRVTEATRGFVYAASTMGVTGARATVGGTAEDLVRRTREHTSTPVCVGLGVSTGEQAAQIASFADGVIVGSALVSCLMDVEVEQGLERLDALTRELAAGVRAGVRAGVSASGAEADR</sequence>
<dbReference type="InterPro" id="IPR018204">
    <property type="entry name" value="Trp_synthase_alpha_AS"/>
</dbReference>
<comment type="similarity">
    <text evidence="9 10">Belongs to the TrpA family.</text>
</comment>
<keyword evidence="5 9" id="KW-0822">Tryptophan biosynthesis</keyword>
<proteinExistence type="inferred from homology"/>
<comment type="caution">
    <text evidence="11">The sequence shown here is derived from an EMBL/GenBank/DDBJ whole genome shotgun (WGS) entry which is preliminary data.</text>
</comment>
<dbReference type="InterPro" id="IPR011060">
    <property type="entry name" value="RibuloseP-bd_barrel"/>
</dbReference>
<comment type="pathway">
    <text evidence="2 9">Amino-acid biosynthesis; L-tryptophan biosynthesis; L-tryptophan from chorismate: step 5/5.</text>
</comment>
<evidence type="ECO:0000256" key="7">
    <source>
        <dbReference type="ARBA" id="ARBA00023239"/>
    </source>
</evidence>
<dbReference type="UniPathway" id="UPA00035">
    <property type="reaction ID" value="UER00044"/>
</dbReference>
<comment type="function">
    <text evidence="1 9">The alpha subunit is responsible for the aldol cleavage of indoleglycerol phosphate to indole and glyceraldehyde 3-phosphate.</text>
</comment>
<dbReference type="GO" id="GO:0004834">
    <property type="term" value="F:tryptophan synthase activity"/>
    <property type="evidence" value="ECO:0007669"/>
    <property type="project" value="UniProtKB-UniRule"/>
</dbReference>
<dbReference type="PANTHER" id="PTHR43406">
    <property type="entry name" value="TRYPTOPHAN SYNTHASE, ALPHA CHAIN"/>
    <property type="match status" value="1"/>
</dbReference>
<evidence type="ECO:0000256" key="10">
    <source>
        <dbReference type="RuleBase" id="RU003662"/>
    </source>
</evidence>
<name>A0A560WAV8_9MICO</name>